<dbReference type="HOGENOM" id="CLU_017295_3_2_9"/>
<dbReference type="PROSITE" id="PS50106">
    <property type="entry name" value="PDZ"/>
    <property type="match status" value="1"/>
</dbReference>
<dbReference type="Pfam" id="PF03572">
    <property type="entry name" value="Peptidase_S41"/>
    <property type="match status" value="1"/>
</dbReference>
<dbReference type="SMART" id="SM00245">
    <property type="entry name" value="TSPc"/>
    <property type="match status" value="1"/>
</dbReference>
<evidence type="ECO:0000256" key="6">
    <source>
        <dbReference type="SAM" id="Phobius"/>
    </source>
</evidence>
<evidence type="ECO:0000256" key="2">
    <source>
        <dbReference type="ARBA" id="ARBA00022670"/>
    </source>
</evidence>
<evidence type="ECO:0000256" key="3">
    <source>
        <dbReference type="ARBA" id="ARBA00022801"/>
    </source>
</evidence>
<feature type="transmembrane region" description="Helical" evidence="6">
    <location>
        <begin position="9"/>
        <end position="30"/>
    </location>
</feature>
<dbReference type="Pfam" id="PF22694">
    <property type="entry name" value="CtpB_N-like"/>
    <property type="match status" value="1"/>
</dbReference>
<evidence type="ECO:0000256" key="1">
    <source>
        <dbReference type="ARBA" id="ARBA00009179"/>
    </source>
</evidence>
<dbReference type="InterPro" id="IPR004447">
    <property type="entry name" value="Peptidase_S41A"/>
</dbReference>
<keyword evidence="6" id="KW-1133">Transmembrane helix</keyword>
<dbReference type="FunFam" id="2.30.42.10:FF:000063">
    <property type="entry name" value="Peptidase, S41 family"/>
    <property type="match status" value="1"/>
</dbReference>
<dbReference type="Gene3D" id="3.90.226.10">
    <property type="entry name" value="2-enoyl-CoA Hydratase, Chain A, domain 1"/>
    <property type="match status" value="1"/>
</dbReference>
<name>B1I134_DESAP</name>
<dbReference type="EC" id="3.4.21.102" evidence="8"/>
<accession>B1I134</accession>
<dbReference type="KEGG" id="dau:Daud_0287"/>
<dbReference type="SUPFAM" id="SSF52096">
    <property type="entry name" value="ClpP/crotonase"/>
    <property type="match status" value="1"/>
</dbReference>
<evidence type="ECO:0000256" key="5">
    <source>
        <dbReference type="RuleBase" id="RU004404"/>
    </source>
</evidence>
<evidence type="ECO:0000259" key="7">
    <source>
        <dbReference type="PROSITE" id="PS50106"/>
    </source>
</evidence>
<dbReference type="GO" id="GO:0006508">
    <property type="term" value="P:proteolysis"/>
    <property type="evidence" value="ECO:0007669"/>
    <property type="project" value="UniProtKB-KW"/>
</dbReference>
<dbReference type="Pfam" id="PF17820">
    <property type="entry name" value="PDZ_6"/>
    <property type="match status" value="1"/>
</dbReference>
<feature type="domain" description="PDZ" evidence="7">
    <location>
        <begin position="87"/>
        <end position="152"/>
    </location>
</feature>
<sequence length="377" mass="41327">MPRRQSMRWFFYGMGSLLVGAVIVLNFAVFTNFKQLGNLVQVVRLVHAEYLEAMDSERMIEGAIRGVVEALDDPYSVYLEPETYARFMEQVKGSFGGIGILVGYRDEGLTVVRPYEGTPAAEAGLRAGDVILAVDGKDTRDMDLETAVMLMRGEVGTQVRLTIRRDSSGEPLEFMVVRRQIQVPTVEGELKDGGIGYVVISQFTEKTGGELAYLLNSFESGLRGLILDLRDNPGGDLMAAVEVADLFLGTGPIVHIDYRTGEDETYYAEKHRLEVPLVVLINRTTASAAEIVAGAVKDTKSGILIGTQTYGKGVVQNVFPLRNGAGLKLTTARYLTPLGYDLNRKGIKPHIEVEDSADFESDPQLEKALEILKAGLK</sequence>
<dbReference type="PANTHER" id="PTHR32060">
    <property type="entry name" value="TAIL-SPECIFIC PROTEASE"/>
    <property type="match status" value="1"/>
</dbReference>
<dbReference type="CDD" id="cd07560">
    <property type="entry name" value="Peptidase_S41_CPP"/>
    <property type="match status" value="1"/>
</dbReference>
<reference evidence="8 9" key="2">
    <citation type="journal article" date="2008" name="Science">
        <title>Environmental genomics reveals a single-species ecosystem deep within Earth.</title>
        <authorList>
            <person name="Chivian D."/>
            <person name="Brodie E.L."/>
            <person name="Alm E.J."/>
            <person name="Culley D.E."/>
            <person name="Dehal P.S."/>
            <person name="Desantis T.Z."/>
            <person name="Gihring T.M."/>
            <person name="Lapidus A."/>
            <person name="Lin L.H."/>
            <person name="Lowry S.R."/>
            <person name="Moser D.P."/>
            <person name="Richardson P.M."/>
            <person name="Southam G."/>
            <person name="Wanger G."/>
            <person name="Pratt L.M."/>
            <person name="Andersen G.L."/>
            <person name="Hazen T.C."/>
            <person name="Brockman F.J."/>
            <person name="Arkin A.P."/>
            <person name="Onstott T.C."/>
        </authorList>
    </citation>
    <scope>NUCLEOTIDE SEQUENCE [LARGE SCALE GENOMIC DNA]</scope>
    <source>
        <strain evidence="8 9">MP104C</strain>
    </source>
</reference>
<dbReference type="InterPro" id="IPR036034">
    <property type="entry name" value="PDZ_sf"/>
</dbReference>
<keyword evidence="2 5" id="KW-0645">Protease</keyword>
<dbReference type="GO" id="GO:0030288">
    <property type="term" value="C:outer membrane-bounded periplasmic space"/>
    <property type="evidence" value="ECO:0007669"/>
    <property type="project" value="TreeGrafter"/>
</dbReference>
<keyword evidence="9" id="KW-1185">Reference proteome</keyword>
<proteinExistence type="inferred from homology"/>
<reference evidence="9" key="1">
    <citation type="submission" date="2007-10" db="EMBL/GenBank/DDBJ databases">
        <title>Complete sequence of chromosome of Desulforudis audaxviator MP104C.</title>
        <authorList>
            <person name="Copeland A."/>
            <person name="Lucas S."/>
            <person name="Lapidus A."/>
            <person name="Barry K."/>
            <person name="Glavina del Rio T."/>
            <person name="Dalin E."/>
            <person name="Tice H."/>
            <person name="Bruce D."/>
            <person name="Pitluck S."/>
            <person name="Lowry S.R."/>
            <person name="Larimer F."/>
            <person name="Land M.L."/>
            <person name="Hauser L."/>
            <person name="Kyrpides N."/>
            <person name="Ivanova N.N."/>
            <person name="Richardson P."/>
        </authorList>
    </citation>
    <scope>NUCLEOTIDE SEQUENCE [LARGE SCALE GENOMIC DNA]</scope>
    <source>
        <strain evidence="9">MP104C</strain>
    </source>
</reference>
<dbReference type="InterPro" id="IPR001478">
    <property type="entry name" value="PDZ"/>
</dbReference>
<dbReference type="Proteomes" id="UP000008544">
    <property type="component" value="Chromosome"/>
</dbReference>
<comment type="similarity">
    <text evidence="1 5">Belongs to the peptidase S41A family.</text>
</comment>
<dbReference type="SUPFAM" id="SSF50156">
    <property type="entry name" value="PDZ domain-like"/>
    <property type="match status" value="1"/>
</dbReference>
<keyword evidence="6" id="KW-0472">Membrane</keyword>
<evidence type="ECO:0000256" key="4">
    <source>
        <dbReference type="ARBA" id="ARBA00022825"/>
    </source>
</evidence>
<evidence type="ECO:0000313" key="8">
    <source>
        <dbReference type="EMBL" id="ACA58848.1"/>
    </source>
</evidence>
<dbReference type="Gene3D" id="2.30.42.10">
    <property type="match status" value="1"/>
</dbReference>
<dbReference type="STRING" id="477974.Daud_0287"/>
<gene>
    <name evidence="8" type="ordered locus">Daud_0287</name>
</gene>
<protein>
    <submittedName>
        <fullName evidence="8">Carboxyl-terminal protease</fullName>
        <ecNumber evidence="8">3.4.21.102</ecNumber>
    </submittedName>
</protein>
<dbReference type="PANTHER" id="PTHR32060:SF30">
    <property type="entry name" value="CARBOXY-TERMINAL PROCESSING PROTEASE CTPA"/>
    <property type="match status" value="1"/>
</dbReference>
<dbReference type="InterPro" id="IPR005151">
    <property type="entry name" value="Tail-specific_protease"/>
</dbReference>
<keyword evidence="6" id="KW-0812">Transmembrane</keyword>
<dbReference type="GO" id="GO:0004252">
    <property type="term" value="F:serine-type endopeptidase activity"/>
    <property type="evidence" value="ECO:0007669"/>
    <property type="project" value="UniProtKB-EC"/>
</dbReference>
<organism evidence="8 9">
    <name type="scientific">Desulforudis audaxviator (strain MP104C)</name>
    <dbReference type="NCBI Taxonomy" id="477974"/>
    <lineage>
        <taxon>Bacteria</taxon>
        <taxon>Bacillati</taxon>
        <taxon>Bacillota</taxon>
        <taxon>Clostridia</taxon>
        <taxon>Thermoanaerobacterales</taxon>
        <taxon>Candidatus Desulforudaceae</taxon>
        <taxon>Candidatus Desulforudis</taxon>
    </lineage>
</organism>
<dbReference type="eggNOG" id="COG0793">
    <property type="taxonomic scope" value="Bacteria"/>
</dbReference>
<dbReference type="InterPro" id="IPR055210">
    <property type="entry name" value="CtpA/B_N"/>
</dbReference>
<keyword evidence="3 5" id="KW-0378">Hydrolase</keyword>
<dbReference type="GO" id="GO:0007165">
    <property type="term" value="P:signal transduction"/>
    <property type="evidence" value="ECO:0007669"/>
    <property type="project" value="TreeGrafter"/>
</dbReference>
<keyword evidence="4 5" id="KW-0720">Serine protease</keyword>
<dbReference type="NCBIfam" id="TIGR00225">
    <property type="entry name" value="prc"/>
    <property type="match status" value="1"/>
</dbReference>
<dbReference type="RefSeq" id="WP_012301440.1">
    <property type="nucleotide sequence ID" value="NC_010424.1"/>
</dbReference>
<dbReference type="InterPro" id="IPR041489">
    <property type="entry name" value="PDZ_6"/>
</dbReference>
<evidence type="ECO:0000313" key="9">
    <source>
        <dbReference type="Proteomes" id="UP000008544"/>
    </source>
</evidence>
<dbReference type="Gene3D" id="3.30.750.44">
    <property type="match status" value="1"/>
</dbReference>
<dbReference type="EMBL" id="CP000860">
    <property type="protein sequence ID" value="ACA58848.1"/>
    <property type="molecule type" value="Genomic_DNA"/>
</dbReference>
<dbReference type="InterPro" id="IPR029045">
    <property type="entry name" value="ClpP/crotonase-like_dom_sf"/>
</dbReference>
<dbReference type="CDD" id="cd06782">
    <property type="entry name" value="cpPDZ_CPP-like"/>
    <property type="match status" value="1"/>
</dbReference>
<dbReference type="AlphaFoldDB" id="B1I134"/>
<dbReference type="SMART" id="SM00228">
    <property type="entry name" value="PDZ"/>
    <property type="match status" value="1"/>
</dbReference>